<evidence type="ECO:0000313" key="1">
    <source>
        <dbReference type="EMBL" id="RZB79289.1"/>
    </source>
</evidence>
<dbReference type="EMBL" id="QZWG01000011">
    <property type="protein sequence ID" value="RZB79289.1"/>
    <property type="molecule type" value="Genomic_DNA"/>
</dbReference>
<accession>A0A445HZW4</accession>
<dbReference type="AlphaFoldDB" id="A0A445HZW4"/>
<reference evidence="1 2" key="1">
    <citation type="submission" date="2018-09" db="EMBL/GenBank/DDBJ databases">
        <title>A high-quality reference genome of wild soybean provides a powerful tool to mine soybean genomes.</title>
        <authorList>
            <person name="Xie M."/>
            <person name="Chung C.Y.L."/>
            <person name="Li M.-W."/>
            <person name="Wong F.-L."/>
            <person name="Chan T.-F."/>
            <person name="Lam H.-M."/>
        </authorList>
    </citation>
    <scope>NUCLEOTIDE SEQUENCE [LARGE SCALE GENOMIC DNA]</scope>
    <source>
        <strain evidence="2">cv. W05</strain>
        <tissue evidence="1">Hypocotyl of etiolated seedlings</tissue>
    </source>
</reference>
<proteinExistence type="predicted"/>
<protein>
    <submittedName>
        <fullName evidence="1">Uncharacterized protein</fullName>
    </submittedName>
</protein>
<comment type="caution">
    <text evidence="1">The sequence shown here is derived from an EMBL/GenBank/DDBJ whole genome shotgun (WGS) entry which is preliminary data.</text>
</comment>
<sequence>MVKAELNCNHDFEFDLIVIELYKGWCSVQRERFRFVRKKEPEMKRKMRSEEVFVIDESRIQRQKRKRETEELVVLDDSQIQSNDPPKKRKIIQSYGWWWSKRN</sequence>
<organism evidence="1 2">
    <name type="scientific">Glycine soja</name>
    <name type="common">Wild soybean</name>
    <dbReference type="NCBI Taxonomy" id="3848"/>
    <lineage>
        <taxon>Eukaryota</taxon>
        <taxon>Viridiplantae</taxon>
        <taxon>Streptophyta</taxon>
        <taxon>Embryophyta</taxon>
        <taxon>Tracheophyta</taxon>
        <taxon>Spermatophyta</taxon>
        <taxon>Magnoliopsida</taxon>
        <taxon>eudicotyledons</taxon>
        <taxon>Gunneridae</taxon>
        <taxon>Pentapetalae</taxon>
        <taxon>rosids</taxon>
        <taxon>fabids</taxon>
        <taxon>Fabales</taxon>
        <taxon>Fabaceae</taxon>
        <taxon>Papilionoideae</taxon>
        <taxon>50 kb inversion clade</taxon>
        <taxon>NPAAA clade</taxon>
        <taxon>indigoferoid/millettioid clade</taxon>
        <taxon>Phaseoleae</taxon>
        <taxon>Glycine</taxon>
        <taxon>Glycine subgen. Soja</taxon>
    </lineage>
</organism>
<evidence type="ECO:0000313" key="2">
    <source>
        <dbReference type="Proteomes" id="UP000289340"/>
    </source>
</evidence>
<name>A0A445HZW4_GLYSO</name>
<gene>
    <name evidence="1" type="ORF">D0Y65_029547</name>
</gene>
<keyword evidence="2" id="KW-1185">Reference proteome</keyword>
<dbReference type="Proteomes" id="UP000289340">
    <property type="component" value="Chromosome 11"/>
</dbReference>